<proteinExistence type="predicted"/>
<gene>
    <name evidence="1" type="ORF">B2A_13020</name>
</gene>
<evidence type="ECO:0000313" key="1">
    <source>
        <dbReference type="EMBL" id="EQD33704.1"/>
    </source>
</evidence>
<reference evidence="1" key="1">
    <citation type="submission" date="2013-08" db="EMBL/GenBank/DDBJ databases">
        <authorList>
            <person name="Mendez C."/>
            <person name="Richter M."/>
            <person name="Ferrer M."/>
            <person name="Sanchez J."/>
        </authorList>
    </citation>
    <scope>NUCLEOTIDE SEQUENCE</scope>
</reference>
<protein>
    <submittedName>
        <fullName evidence="1">Nuclease</fullName>
    </submittedName>
</protein>
<accession>T0ZYC3</accession>
<dbReference type="SUPFAM" id="SSF52206">
    <property type="entry name" value="Hypothetical protein MTH538"/>
    <property type="match status" value="1"/>
</dbReference>
<dbReference type="InterPro" id="IPR036490">
    <property type="entry name" value="ThsB_TIR-like_sf"/>
</dbReference>
<sequence length="150" mass="17381">MSQANPIRLFVTHLWQPADDYLRVFEYLESSRNFFYKNFGAPDRRPPGEREAQKQELRAQISPVEVVVALASLYAQDQDLLTFQLLYTQASQKPVVLLKPFGTGTEVPKALLDLADEVVDWDERALVDAIRRQGRHEDTTRWDTIEFKLD</sequence>
<reference evidence="1" key="2">
    <citation type="journal article" date="2014" name="ISME J.">
        <title>Microbial stratification in low pH oxic and suboxic macroscopic growths along an acid mine drainage.</title>
        <authorList>
            <person name="Mendez-Garcia C."/>
            <person name="Mesa V."/>
            <person name="Sprenger R.R."/>
            <person name="Richter M."/>
            <person name="Diez M.S."/>
            <person name="Solano J."/>
            <person name="Bargiela R."/>
            <person name="Golyshina O.V."/>
            <person name="Manteca A."/>
            <person name="Ramos J.L."/>
            <person name="Gallego J.R."/>
            <person name="Llorente I."/>
            <person name="Martins Dos Santos V.A."/>
            <person name="Jensen O.N."/>
            <person name="Pelaez A.I."/>
            <person name="Sanchez J."/>
            <person name="Ferrer M."/>
        </authorList>
    </citation>
    <scope>NUCLEOTIDE SEQUENCE</scope>
</reference>
<organism evidence="1">
    <name type="scientific">mine drainage metagenome</name>
    <dbReference type="NCBI Taxonomy" id="410659"/>
    <lineage>
        <taxon>unclassified sequences</taxon>
        <taxon>metagenomes</taxon>
        <taxon>ecological metagenomes</taxon>
    </lineage>
</organism>
<dbReference type="Gene3D" id="3.40.50.9200">
    <property type="entry name" value="Hypothetical protein MTH538"/>
    <property type="match status" value="1"/>
</dbReference>
<dbReference type="AlphaFoldDB" id="T0ZYC3"/>
<dbReference type="EMBL" id="AUZZ01009408">
    <property type="protein sequence ID" value="EQD33704.1"/>
    <property type="molecule type" value="Genomic_DNA"/>
</dbReference>
<name>T0ZYC3_9ZZZZ</name>
<comment type="caution">
    <text evidence="1">The sequence shown here is derived from an EMBL/GenBank/DDBJ whole genome shotgun (WGS) entry which is preliminary data.</text>
</comment>